<feature type="transmembrane region" description="Helical" evidence="7">
    <location>
        <begin position="28"/>
        <end position="54"/>
    </location>
</feature>
<feature type="transmembrane region" description="Helical" evidence="7">
    <location>
        <begin position="204"/>
        <end position="226"/>
    </location>
</feature>
<evidence type="ECO:0000256" key="6">
    <source>
        <dbReference type="SAM" id="MobiDB-lite"/>
    </source>
</evidence>
<dbReference type="InterPro" id="IPR011701">
    <property type="entry name" value="MFS"/>
</dbReference>
<feature type="transmembrane region" description="Helical" evidence="7">
    <location>
        <begin position="606"/>
        <end position="628"/>
    </location>
</feature>
<comment type="caution">
    <text evidence="8">The sequence shown here is derived from an EMBL/GenBank/DDBJ whole genome shotgun (WGS) entry which is preliminary data.</text>
</comment>
<feature type="compositionally biased region" description="Low complexity" evidence="6">
    <location>
        <begin position="494"/>
        <end position="508"/>
    </location>
</feature>
<dbReference type="Gene3D" id="1.20.1250.20">
    <property type="entry name" value="MFS general substrate transporter like domains"/>
    <property type="match status" value="2"/>
</dbReference>
<feature type="region of interest" description="Disordered" evidence="6">
    <location>
        <begin position="245"/>
        <end position="322"/>
    </location>
</feature>
<feature type="transmembrane region" description="Helical" evidence="7">
    <location>
        <begin position="100"/>
        <end position="119"/>
    </location>
</feature>
<dbReference type="Pfam" id="PF07690">
    <property type="entry name" value="MFS_1"/>
    <property type="match status" value="1"/>
</dbReference>
<keyword evidence="5 7" id="KW-0472">Membrane</keyword>
<sequence>MDEGIMEAGQANDGKQFQSTKKLPGIQLFSMSLAVVVESCHITICYTIGVYMVHHFLDKSADESQIGTLTGLLSSFYSLAQLTTAFAWGLVSDRYGRKQLIVMSNLFSTISMLMFGLAGNYVMAALSRAIGGWFNCSFTNVRSMIGESTDFSSQTVAMGYLGTAFGVGVILGPLIGGALAYPCDNFGSSFPLCGAHQLNAQRPFFLPCLGAALISAVATLSNIIILKETLPRVVEARAAAHAAKLQDEEQPLLQSNGKESAVEPAADGEEALPERSQPKEMSGAPQEPTSALTAGLQGHLPIPTARSRPASFQSKASMGASPDDVPWFQVGTPFLVSTEISASVADDIVEYQQDRRTRASHSVPGHADEPEPSRPKTFLRRLASEAAAAPLEAADVDSDCFDPYDARGSRAVRRPSNQSRSSAHRPMRRPAPSRVSLLSRSLPEDRQSMLSSAFAASEQQDAPEGSPVDMSLGISSNAMPSGDSSVSRACTAISEAEPTAQSSASQQEQSKDADDPAGAEEDNVEAKWYKDPVVLLGVGGYTMICFMFNMLDELTPIFAAAPISRGGLDFSSSQLSLPLSISGVALMVWSLVFFPIVQRCLGARACAVFGLASTVFLSVALGCTSYLAKAHSSVSGIVIALTFILVLKACVQQLCFPTSMAIVNRFAPPSKRGAVNGTAQSLASGVRALGPFLGGLMWAVFSGLPGPGSQLIPFFIISLTAAGTIIIYYFLPAI</sequence>
<feature type="transmembrane region" description="Helical" evidence="7">
    <location>
        <begin position="575"/>
        <end position="594"/>
    </location>
</feature>
<evidence type="ECO:0000313" key="8">
    <source>
        <dbReference type="EMBL" id="CAL5221629.1"/>
    </source>
</evidence>
<keyword evidence="3 7" id="KW-0812">Transmembrane</keyword>
<evidence type="ECO:0000256" key="1">
    <source>
        <dbReference type="ARBA" id="ARBA00004141"/>
    </source>
</evidence>
<comment type="subcellular location">
    <subcellularLocation>
        <location evidence="1">Membrane</location>
        <topology evidence="1">Multi-pass membrane protein</topology>
    </subcellularLocation>
</comment>
<keyword evidence="2" id="KW-0813">Transport</keyword>
<organism evidence="8 9">
    <name type="scientific">Coccomyxa viridis</name>
    <dbReference type="NCBI Taxonomy" id="1274662"/>
    <lineage>
        <taxon>Eukaryota</taxon>
        <taxon>Viridiplantae</taxon>
        <taxon>Chlorophyta</taxon>
        <taxon>core chlorophytes</taxon>
        <taxon>Trebouxiophyceae</taxon>
        <taxon>Trebouxiophyceae incertae sedis</taxon>
        <taxon>Coccomyxaceae</taxon>
        <taxon>Coccomyxa</taxon>
    </lineage>
</organism>
<dbReference type="InterPro" id="IPR001958">
    <property type="entry name" value="Tet-R_TetA/multi-R_MdtG-like"/>
</dbReference>
<dbReference type="PANTHER" id="PTHR23504">
    <property type="entry name" value="MAJOR FACILITATOR SUPERFAMILY DOMAIN-CONTAINING PROTEIN 10"/>
    <property type="match status" value="1"/>
</dbReference>
<gene>
    <name evidence="8" type="primary">g3852</name>
    <name evidence="8" type="ORF">VP750_LOCUS3288</name>
</gene>
<evidence type="ECO:0000313" key="9">
    <source>
        <dbReference type="Proteomes" id="UP001497392"/>
    </source>
</evidence>
<name>A0ABP1FS30_9CHLO</name>
<evidence type="ECO:0000256" key="5">
    <source>
        <dbReference type="ARBA" id="ARBA00023136"/>
    </source>
</evidence>
<evidence type="ECO:0000256" key="3">
    <source>
        <dbReference type="ARBA" id="ARBA00022692"/>
    </source>
</evidence>
<dbReference type="PANTHER" id="PTHR23504:SF117">
    <property type="entry name" value="MAJOR FACILITATOR SUPERFAMILY PROTEIN"/>
    <property type="match status" value="1"/>
</dbReference>
<accession>A0ABP1FS30</accession>
<feature type="compositionally biased region" description="Low complexity" evidence="6">
    <location>
        <begin position="430"/>
        <end position="441"/>
    </location>
</feature>
<feature type="compositionally biased region" description="Polar residues" evidence="6">
    <location>
        <begin position="473"/>
        <end position="488"/>
    </location>
</feature>
<feature type="transmembrane region" description="Helical" evidence="7">
    <location>
        <begin position="66"/>
        <end position="88"/>
    </location>
</feature>
<keyword evidence="9" id="KW-1185">Reference proteome</keyword>
<protein>
    <submittedName>
        <fullName evidence="8">G3852 protein</fullName>
    </submittedName>
</protein>
<feature type="transmembrane region" description="Helical" evidence="7">
    <location>
        <begin position="634"/>
        <end position="663"/>
    </location>
</feature>
<feature type="region of interest" description="Disordered" evidence="6">
    <location>
        <begin position="354"/>
        <end position="376"/>
    </location>
</feature>
<evidence type="ECO:0000256" key="7">
    <source>
        <dbReference type="SAM" id="Phobius"/>
    </source>
</evidence>
<feature type="region of interest" description="Disordered" evidence="6">
    <location>
        <begin position="389"/>
        <end position="522"/>
    </location>
</feature>
<evidence type="ECO:0000256" key="2">
    <source>
        <dbReference type="ARBA" id="ARBA00022448"/>
    </source>
</evidence>
<dbReference type="InterPro" id="IPR036259">
    <property type="entry name" value="MFS_trans_sf"/>
</dbReference>
<feature type="transmembrane region" description="Helical" evidence="7">
    <location>
        <begin position="684"/>
        <end position="704"/>
    </location>
</feature>
<dbReference type="SUPFAM" id="SSF103473">
    <property type="entry name" value="MFS general substrate transporter"/>
    <property type="match status" value="1"/>
</dbReference>
<evidence type="ECO:0000256" key="4">
    <source>
        <dbReference type="ARBA" id="ARBA00022989"/>
    </source>
</evidence>
<proteinExistence type="predicted"/>
<dbReference type="Proteomes" id="UP001497392">
    <property type="component" value="Unassembled WGS sequence"/>
</dbReference>
<feature type="transmembrane region" description="Helical" evidence="7">
    <location>
        <begin position="710"/>
        <end position="731"/>
    </location>
</feature>
<keyword evidence="4 7" id="KW-1133">Transmembrane helix</keyword>
<feature type="transmembrane region" description="Helical" evidence="7">
    <location>
        <begin position="157"/>
        <end position="181"/>
    </location>
</feature>
<reference evidence="8 9" key="1">
    <citation type="submission" date="2024-06" db="EMBL/GenBank/DDBJ databases">
        <authorList>
            <person name="Kraege A."/>
            <person name="Thomma B."/>
        </authorList>
    </citation>
    <scope>NUCLEOTIDE SEQUENCE [LARGE SCALE GENOMIC DNA]</scope>
</reference>
<dbReference type="PRINTS" id="PR01035">
    <property type="entry name" value="TCRTETA"/>
</dbReference>
<feature type="transmembrane region" description="Helical" evidence="7">
    <location>
        <begin position="533"/>
        <end position="551"/>
    </location>
</feature>
<dbReference type="EMBL" id="CAXHTA020000005">
    <property type="protein sequence ID" value="CAL5221629.1"/>
    <property type="molecule type" value="Genomic_DNA"/>
</dbReference>